<keyword evidence="2" id="KW-1185">Reference proteome</keyword>
<gene>
    <name evidence="1" type="ORF">CcCBS67573_g09542</name>
</gene>
<dbReference type="Gene3D" id="3.40.50.150">
    <property type="entry name" value="Vaccinia Virus protein VP39"/>
    <property type="match status" value="1"/>
</dbReference>
<dbReference type="EMBL" id="QEAP01000880">
    <property type="protein sequence ID" value="TPX54738.1"/>
    <property type="molecule type" value="Genomic_DNA"/>
</dbReference>
<evidence type="ECO:0000313" key="1">
    <source>
        <dbReference type="EMBL" id="TPX54738.1"/>
    </source>
</evidence>
<comment type="caution">
    <text evidence="1">The sequence shown here is derived from an EMBL/GenBank/DDBJ whole genome shotgun (WGS) entry which is preliminary data.</text>
</comment>
<dbReference type="InterPro" id="IPR019410">
    <property type="entry name" value="Methyltransf_16"/>
</dbReference>
<name>A0A507DUV8_9FUNG</name>
<dbReference type="OrthoDB" id="413520at2759"/>
<organism evidence="1 2">
    <name type="scientific">Chytriomyces confervae</name>
    <dbReference type="NCBI Taxonomy" id="246404"/>
    <lineage>
        <taxon>Eukaryota</taxon>
        <taxon>Fungi</taxon>
        <taxon>Fungi incertae sedis</taxon>
        <taxon>Chytridiomycota</taxon>
        <taxon>Chytridiomycota incertae sedis</taxon>
        <taxon>Chytridiomycetes</taxon>
        <taxon>Chytridiales</taxon>
        <taxon>Chytriomycetaceae</taxon>
        <taxon>Chytriomyces</taxon>
    </lineage>
</organism>
<proteinExistence type="predicted"/>
<evidence type="ECO:0000313" key="2">
    <source>
        <dbReference type="Proteomes" id="UP000320333"/>
    </source>
</evidence>
<dbReference type="Proteomes" id="UP000320333">
    <property type="component" value="Unassembled WGS sequence"/>
</dbReference>
<accession>A0A507DUV8</accession>
<sequence length="134" mass="15988">MDSEEPVFDLIYASDVVYFPHLFEPLIQTLVILCTHPEPINNSTSKRRRKQPELLLTCRMRELLKEHPFYAKLGKYFHLVPLDDCEWDNGVFWEKYRGEYVMFRCVLREVALESEESDDFEIMLQGMMDVDLFS</sequence>
<dbReference type="InterPro" id="IPR029063">
    <property type="entry name" value="SAM-dependent_MTases_sf"/>
</dbReference>
<dbReference type="Pfam" id="PF10294">
    <property type="entry name" value="Methyltransf_16"/>
    <property type="match status" value="1"/>
</dbReference>
<reference evidence="1 2" key="1">
    <citation type="journal article" date="2019" name="Sci. Rep.">
        <title>Comparative genomics of chytrid fungi reveal insights into the obligate biotrophic and pathogenic lifestyle of Synchytrium endobioticum.</title>
        <authorList>
            <person name="van de Vossenberg B.T.L.H."/>
            <person name="Warris S."/>
            <person name="Nguyen H.D.T."/>
            <person name="van Gent-Pelzer M.P.E."/>
            <person name="Joly D.L."/>
            <person name="van de Geest H.C."/>
            <person name="Bonants P.J.M."/>
            <person name="Smith D.S."/>
            <person name="Levesque C.A."/>
            <person name="van der Lee T.A.J."/>
        </authorList>
    </citation>
    <scope>NUCLEOTIDE SEQUENCE [LARGE SCALE GENOMIC DNA]</scope>
    <source>
        <strain evidence="1 2">CBS 675.73</strain>
    </source>
</reference>
<dbReference type="AlphaFoldDB" id="A0A507DUV8"/>
<protein>
    <submittedName>
        <fullName evidence="1">Uncharacterized protein</fullName>
    </submittedName>
</protein>
<dbReference type="STRING" id="246404.A0A507DUV8"/>